<feature type="compositionally biased region" description="Basic and acidic residues" evidence="2">
    <location>
        <begin position="184"/>
        <end position="201"/>
    </location>
</feature>
<dbReference type="PaxDb" id="67767-A0A0J7KY36"/>
<keyword evidence="1" id="KW-0175">Coiled coil</keyword>
<dbReference type="Proteomes" id="UP000036403">
    <property type="component" value="Unassembled WGS sequence"/>
</dbReference>
<comment type="caution">
    <text evidence="4">The sequence shown here is derived from an EMBL/GenBank/DDBJ whole genome shotgun (WGS) entry which is preliminary data.</text>
</comment>
<name>A0A0J7KY36_LASNI</name>
<dbReference type="AlphaFoldDB" id="A0A0J7KY36"/>
<protein>
    <submittedName>
        <fullName evidence="4">Meiosis-specific nuclear structural protein 1-like protein</fullName>
    </submittedName>
</protein>
<gene>
    <name evidence="4" type="ORF">RF55_4318</name>
</gene>
<feature type="region of interest" description="Disordered" evidence="2">
    <location>
        <begin position="173"/>
        <end position="201"/>
    </location>
</feature>
<evidence type="ECO:0000313" key="4">
    <source>
        <dbReference type="EMBL" id="KMQ95462.1"/>
    </source>
</evidence>
<dbReference type="EMBL" id="LBMM01001968">
    <property type="protein sequence ID" value="KMQ95462.1"/>
    <property type="molecule type" value="Genomic_DNA"/>
</dbReference>
<dbReference type="Pfam" id="PF13868">
    <property type="entry name" value="TPH"/>
    <property type="match status" value="1"/>
</dbReference>
<reference evidence="4 5" key="1">
    <citation type="submission" date="2015-04" db="EMBL/GenBank/DDBJ databases">
        <title>Lasius niger genome sequencing.</title>
        <authorList>
            <person name="Konorov E.A."/>
            <person name="Nikitin M.A."/>
            <person name="Kirill M.V."/>
            <person name="Chang P."/>
        </authorList>
    </citation>
    <scope>NUCLEOTIDE SEQUENCE [LARGE SCALE GENOMIC DNA]</scope>
    <source>
        <tissue evidence="4">Whole</tissue>
    </source>
</reference>
<feature type="domain" description="Trichohyalin-plectin-homology" evidence="3">
    <location>
        <begin position="133"/>
        <end position="272"/>
    </location>
</feature>
<organism evidence="4 5">
    <name type="scientific">Lasius niger</name>
    <name type="common">Black garden ant</name>
    <dbReference type="NCBI Taxonomy" id="67767"/>
    <lineage>
        <taxon>Eukaryota</taxon>
        <taxon>Metazoa</taxon>
        <taxon>Ecdysozoa</taxon>
        <taxon>Arthropoda</taxon>
        <taxon>Hexapoda</taxon>
        <taxon>Insecta</taxon>
        <taxon>Pterygota</taxon>
        <taxon>Neoptera</taxon>
        <taxon>Endopterygota</taxon>
        <taxon>Hymenoptera</taxon>
        <taxon>Apocrita</taxon>
        <taxon>Aculeata</taxon>
        <taxon>Formicoidea</taxon>
        <taxon>Formicidae</taxon>
        <taxon>Formicinae</taxon>
        <taxon>Lasius</taxon>
        <taxon>Lasius</taxon>
    </lineage>
</organism>
<evidence type="ECO:0000259" key="3">
    <source>
        <dbReference type="Pfam" id="PF13868"/>
    </source>
</evidence>
<evidence type="ECO:0000256" key="1">
    <source>
        <dbReference type="ARBA" id="ARBA00023054"/>
    </source>
</evidence>
<evidence type="ECO:0000256" key="2">
    <source>
        <dbReference type="SAM" id="MobiDB-lite"/>
    </source>
</evidence>
<dbReference type="InterPro" id="IPR043597">
    <property type="entry name" value="TPH_dom"/>
</dbReference>
<keyword evidence="5" id="KW-1185">Reference proteome</keyword>
<evidence type="ECO:0000313" key="5">
    <source>
        <dbReference type="Proteomes" id="UP000036403"/>
    </source>
</evidence>
<proteinExistence type="predicted"/>
<sequence>MVKTHRRGWYLVDIKADEDERKRDEKEVVLEMRRAAMIKRCDTKIVRRHLQAEQRETCKKEKLLHAQKLIDLKQREIEVTHRLAAELSLRKSKELYIFFCKFTGEEVKRALKLNQVKSFTRSLPDCATKEARSRLIEKKVNLEASQAKLTQLLHQDETVEKLQQVEQEKKKRNLRADLQSQLADNHRRIQEERNKEKEQDRKMIEQTMRKIQEEDARIKEKKNNDAILLRKEMTASLAAKDAWEKKYKKALEDEDERISRIVAKKEARQEKLLDIKVEAGVSYKHIHT</sequence>
<dbReference type="OrthoDB" id="197839at2759"/>
<accession>A0A0J7KY36</accession>